<dbReference type="Gene3D" id="3.10.450.50">
    <property type="match status" value="1"/>
</dbReference>
<dbReference type="PANTHER" id="PTHR31757">
    <property type="entry name" value="SLL0781 PROTEIN"/>
    <property type="match status" value="1"/>
</dbReference>
<dbReference type="AlphaFoldDB" id="A0AAF0EB28"/>
<dbReference type="InterPro" id="IPR009783">
    <property type="entry name" value="DUF1348"/>
</dbReference>
<dbReference type="PANTHER" id="PTHR31757:SF0">
    <property type="entry name" value="SLL0781 PROTEIN"/>
    <property type="match status" value="1"/>
</dbReference>
<dbReference type="Proteomes" id="UP001220961">
    <property type="component" value="Chromosome 7"/>
</dbReference>
<organism evidence="1 2">
    <name type="scientific">Malassezia caprae</name>
    <dbReference type="NCBI Taxonomy" id="1381934"/>
    <lineage>
        <taxon>Eukaryota</taxon>
        <taxon>Fungi</taxon>
        <taxon>Dikarya</taxon>
        <taxon>Basidiomycota</taxon>
        <taxon>Ustilaginomycotina</taxon>
        <taxon>Malasseziomycetes</taxon>
        <taxon>Malasseziales</taxon>
        <taxon>Malasseziaceae</taxon>
        <taxon>Malassezia</taxon>
    </lineage>
</organism>
<evidence type="ECO:0000313" key="1">
    <source>
        <dbReference type="EMBL" id="WFD21063.1"/>
    </source>
</evidence>
<dbReference type="InterPro" id="IPR032710">
    <property type="entry name" value="NTF2-like_dom_sf"/>
</dbReference>
<evidence type="ECO:0000313" key="2">
    <source>
        <dbReference type="Proteomes" id="UP001220961"/>
    </source>
</evidence>
<dbReference type="EMBL" id="CP119914">
    <property type="protein sequence ID" value="WFD21063.1"/>
    <property type="molecule type" value="Genomic_DNA"/>
</dbReference>
<sequence length="153" mass="18457">MSTIVPPFTFETASQKVREYEDYWNTRNVSGVLQSYSPHIVWRNRNARLHGLDEIAGFLQHKWGRELELRMMKELWCYSDDRISARFVFEWHDDSGNWFRSYRNENWEFNEDGLMKTRFSCINDTIIDHDERLFHWTTPTRPPNHPGVSDLDL</sequence>
<dbReference type="SUPFAM" id="SSF54427">
    <property type="entry name" value="NTF2-like"/>
    <property type="match status" value="1"/>
</dbReference>
<evidence type="ECO:0008006" key="3">
    <source>
        <dbReference type="Google" id="ProtNLM"/>
    </source>
</evidence>
<name>A0AAF0EB28_9BASI</name>
<dbReference type="Pfam" id="PF07080">
    <property type="entry name" value="DUF1348"/>
    <property type="match status" value="1"/>
</dbReference>
<protein>
    <recommendedName>
        <fullName evidence="3">DUF1348 domain-containing protein</fullName>
    </recommendedName>
</protein>
<gene>
    <name evidence="1" type="ORF">MCAP1_003319</name>
</gene>
<proteinExistence type="predicted"/>
<accession>A0AAF0EB28</accession>
<keyword evidence="2" id="KW-1185">Reference proteome</keyword>
<reference evidence="1" key="1">
    <citation type="submission" date="2023-03" db="EMBL/GenBank/DDBJ databases">
        <title>Mating type loci evolution in Malassezia.</title>
        <authorList>
            <person name="Coelho M.A."/>
        </authorList>
    </citation>
    <scope>NUCLEOTIDE SEQUENCE</scope>
    <source>
        <strain evidence="1">CBS 10434</strain>
    </source>
</reference>